<accession>A0ABQ1EDA2</accession>
<gene>
    <name evidence="2" type="ORF">CSC2_33110</name>
</gene>
<reference evidence="2 3" key="1">
    <citation type="journal article" date="2021" name="Int. J. Syst. Evol. Microbiol.">
        <title>Clostridium zeae sp. nov., isolated from corn silage.</title>
        <authorList>
            <person name="Kobayashi H."/>
            <person name="Tanizawa Y."/>
            <person name="Yagura M."/>
            <person name="Sakamoto M."/>
            <person name="Ohkuma M."/>
            <person name="Tohno M."/>
        </authorList>
    </citation>
    <scope>NUCLEOTIDE SEQUENCE [LARGE SCALE GENOMIC DNA]</scope>
    <source>
        <strain evidence="2 3">CSC2</strain>
    </source>
</reference>
<name>A0ABQ1EDA2_9CLOT</name>
<dbReference type="EMBL" id="BMBA01000003">
    <property type="protein sequence ID" value="GFZ32785.1"/>
    <property type="molecule type" value="Genomic_DNA"/>
</dbReference>
<proteinExistence type="predicted"/>
<dbReference type="RefSeq" id="WP_206871050.1">
    <property type="nucleotide sequence ID" value="NZ_BMBA01000003.1"/>
</dbReference>
<dbReference type="InterPro" id="IPR028102">
    <property type="entry name" value="DUF4652"/>
</dbReference>
<keyword evidence="1" id="KW-0472">Membrane</keyword>
<evidence type="ECO:0000256" key="1">
    <source>
        <dbReference type="SAM" id="Phobius"/>
    </source>
</evidence>
<protein>
    <recommendedName>
        <fullName evidence="4">DUF4829 domain-containing protein</fullName>
    </recommendedName>
</protein>
<evidence type="ECO:0008006" key="4">
    <source>
        <dbReference type="Google" id="ProtNLM"/>
    </source>
</evidence>
<evidence type="ECO:0000313" key="3">
    <source>
        <dbReference type="Proteomes" id="UP000663802"/>
    </source>
</evidence>
<evidence type="ECO:0000313" key="2">
    <source>
        <dbReference type="EMBL" id="GFZ32785.1"/>
    </source>
</evidence>
<dbReference type="Gene3D" id="2.40.128.660">
    <property type="entry name" value="Uncharacterised protein PF15525, DUF4652"/>
    <property type="match status" value="1"/>
</dbReference>
<keyword evidence="3" id="KW-1185">Reference proteome</keyword>
<dbReference type="Pfam" id="PF15525">
    <property type="entry name" value="DUF4652"/>
    <property type="match status" value="1"/>
</dbReference>
<feature type="transmembrane region" description="Helical" evidence="1">
    <location>
        <begin position="96"/>
        <end position="112"/>
    </location>
</feature>
<keyword evidence="1" id="KW-1133">Transmembrane helix</keyword>
<sequence length="475" mass="54099">MNCDSFRKKLDLYVENQLKKEMKKSMDDHVIECESCRKLYEEEKELDDILTKSLSFEDIDFKSSRVEIINSIDKNRYKKSYKNNIKYHFIRNKSKYAIAASFIFVITSIAFLKDRTNFFTTGSKSDKSMSLAYVDNSKASGIENSKENSLSQNNYNTGSKAKFDTDYSILSEEDILTNNVFNYPVVDLSEIDVEKANEGLLKGKSKAKASPNEKYEAYIIGKGDNIDKEGPSFLAIKNNSLNSTKYYRVVTNNAKYNAPLYVEWNDDNTLFIIVGSADGKTTHGGSLYALNIDKGNTVLIYGVYTPMEQVTSVKVEKNKIQMSLIKYNDSSMNSYSTIKNTATFDINQANEIFNALADSKEKHEEYNVLENYNKLLSGDRSVNRTGILADEMNFIKPAGLKEKTYINQIVQISDKEFEDYFKPAEFKNIKIYGVEFLTEDKKDSIYQLVILGQETGTNLWKVTRANTLPQGNVGK</sequence>
<organism evidence="2 3">
    <name type="scientific">Clostridium zeae</name>
    <dbReference type="NCBI Taxonomy" id="2759022"/>
    <lineage>
        <taxon>Bacteria</taxon>
        <taxon>Bacillati</taxon>
        <taxon>Bacillota</taxon>
        <taxon>Clostridia</taxon>
        <taxon>Eubacteriales</taxon>
        <taxon>Clostridiaceae</taxon>
        <taxon>Clostridium</taxon>
    </lineage>
</organism>
<keyword evidence="1" id="KW-0812">Transmembrane</keyword>
<dbReference type="Proteomes" id="UP000663802">
    <property type="component" value="Unassembled WGS sequence"/>
</dbReference>
<comment type="caution">
    <text evidence="2">The sequence shown here is derived from an EMBL/GenBank/DDBJ whole genome shotgun (WGS) entry which is preliminary data.</text>
</comment>